<evidence type="ECO:0000313" key="6">
    <source>
        <dbReference type="Proteomes" id="UP001303760"/>
    </source>
</evidence>
<sequence>MESQSPVISRKRPSGRTVTACLECQRRKKKCNRQWPCSHCQDRRIAHLCRFSGGLGTQKPRNTAESQIATITATATEQLPAGSTLTSSQENVPSPVGAASAVRALGYVRSGMFQVITAFDASVDRSGAVLKLPEHVLQASRAVPPRPYTDMLVENFFDNVNYHYGILHQPSFMDAYADWWSLRREPQNRRTIALTCLVLRICANSTQFLPHNAVSQLEAELGDSIDHLSANYQSAAETLSDFLPPGAGGLVNAQQLFLGSTWLKAEANFVMSWHALGTAVREAQELGIHVDATTDEMSDIEREMRRRLWCALFTWDKFMTAAFNRPPMIQAGTSIPLPNPSLDRSVVNSDAPSLIVAKVLENQLARQLSDASMETTLADKLSFIETWMSSLPSIFAVNDPDIRWDIECPGLPFQRLQLHCVGYMTQLVLLRPLITTFPGSPSAPISEGRMQETQWSILIAHAIDVSLKAMSVSEQFFHLCFPHQAKYFMVSFCSFDNAALLCSLLLHDSHGTRVPRRLEVLRAIGKALHISRRLRDFTKMGKVTWDILTALTSHLRLTPDEKRVMEDAEKGGEIGVSTLEGSAPSGDKLDIGFDSEWSLPGASSRAAESMLEIHLGVLDGVWDWQGLHLDSFGFHTT</sequence>
<dbReference type="Proteomes" id="UP001303760">
    <property type="component" value="Unassembled WGS sequence"/>
</dbReference>
<keyword evidence="2" id="KW-0479">Metal-binding</keyword>
<reference evidence="5" key="2">
    <citation type="submission" date="2023-05" db="EMBL/GenBank/DDBJ databases">
        <authorList>
            <consortium name="Lawrence Berkeley National Laboratory"/>
            <person name="Steindorff A."/>
            <person name="Hensen N."/>
            <person name="Bonometti L."/>
            <person name="Westerberg I."/>
            <person name="Brannstrom I.O."/>
            <person name="Guillou S."/>
            <person name="Cros-Aarteil S."/>
            <person name="Calhoun S."/>
            <person name="Haridas S."/>
            <person name="Kuo A."/>
            <person name="Mondo S."/>
            <person name="Pangilinan J."/>
            <person name="Riley R."/>
            <person name="Labutti K."/>
            <person name="Andreopoulos B."/>
            <person name="Lipzen A."/>
            <person name="Chen C."/>
            <person name="Yanf M."/>
            <person name="Daum C."/>
            <person name="Ng V."/>
            <person name="Clum A."/>
            <person name="Ohm R."/>
            <person name="Martin F."/>
            <person name="Silar P."/>
            <person name="Natvig D."/>
            <person name="Lalanne C."/>
            <person name="Gautier V."/>
            <person name="Ament-Velasquez S.L."/>
            <person name="Kruys A."/>
            <person name="Hutchinson M.I."/>
            <person name="Powell A.J."/>
            <person name="Barry K."/>
            <person name="Miller A.N."/>
            <person name="Grigoriev I.V."/>
            <person name="Debuchy R."/>
            <person name="Gladieux P."/>
            <person name="Thoren M.H."/>
            <person name="Johannesson H."/>
        </authorList>
    </citation>
    <scope>NUCLEOTIDE SEQUENCE</scope>
    <source>
        <strain evidence="5">CBS 532.94</strain>
    </source>
</reference>
<evidence type="ECO:0000259" key="4">
    <source>
        <dbReference type="PROSITE" id="PS50048"/>
    </source>
</evidence>
<dbReference type="AlphaFoldDB" id="A0AAN7C0W1"/>
<dbReference type="CDD" id="cd00067">
    <property type="entry name" value="GAL4"/>
    <property type="match status" value="1"/>
</dbReference>
<dbReference type="GO" id="GO:0003677">
    <property type="term" value="F:DNA binding"/>
    <property type="evidence" value="ECO:0007669"/>
    <property type="project" value="InterPro"/>
</dbReference>
<dbReference type="GO" id="GO:0006351">
    <property type="term" value="P:DNA-templated transcription"/>
    <property type="evidence" value="ECO:0007669"/>
    <property type="project" value="InterPro"/>
</dbReference>
<dbReference type="InterPro" id="IPR036864">
    <property type="entry name" value="Zn2-C6_fun-type_DNA-bd_sf"/>
</dbReference>
<dbReference type="SUPFAM" id="SSF57701">
    <property type="entry name" value="Zn2/Cys6 DNA-binding domain"/>
    <property type="match status" value="1"/>
</dbReference>
<dbReference type="PANTHER" id="PTHR31001:SF84">
    <property type="entry name" value="FUNGAL SPECIFIC TRANSCRIPTION FACTOR"/>
    <property type="match status" value="1"/>
</dbReference>
<dbReference type="InterPro" id="IPR007219">
    <property type="entry name" value="XnlR_reg_dom"/>
</dbReference>
<evidence type="ECO:0000256" key="1">
    <source>
        <dbReference type="ARBA" id="ARBA00004123"/>
    </source>
</evidence>
<evidence type="ECO:0000256" key="2">
    <source>
        <dbReference type="ARBA" id="ARBA00022723"/>
    </source>
</evidence>
<dbReference type="GO" id="GO:0008270">
    <property type="term" value="F:zinc ion binding"/>
    <property type="evidence" value="ECO:0007669"/>
    <property type="project" value="InterPro"/>
</dbReference>
<dbReference type="EMBL" id="MU860715">
    <property type="protein sequence ID" value="KAK4233006.1"/>
    <property type="molecule type" value="Genomic_DNA"/>
</dbReference>
<dbReference type="GO" id="GO:0000981">
    <property type="term" value="F:DNA-binding transcription factor activity, RNA polymerase II-specific"/>
    <property type="evidence" value="ECO:0007669"/>
    <property type="project" value="InterPro"/>
</dbReference>
<name>A0AAN7C0W1_9PEZI</name>
<organism evidence="5 6">
    <name type="scientific">Achaetomium macrosporum</name>
    <dbReference type="NCBI Taxonomy" id="79813"/>
    <lineage>
        <taxon>Eukaryota</taxon>
        <taxon>Fungi</taxon>
        <taxon>Dikarya</taxon>
        <taxon>Ascomycota</taxon>
        <taxon>Pezizomycotina</taxon>
        <taxon>Sordariomycetes</taxon>
        <taxon>Sordariomycetidae</taxon>
        <taxon>Sordariales</taxon>
        <taxon>Chaetomiaceae</taxon>
        <taxon>Achaetomium</taxon>
    </lineage>
</organism>
<dbReference type="Pfam" id="PF04082">
    <property type="entry name" value="Fungal_trans"/>
    <property type="match status" value="1"/>
</dbReference>
<dbReference type="InterPro" id="IPR001138">
    <property type="entry name" value="Zn2Cys6_DnaBD"/>
</dbReference>
<keyword evidence="6" id="KW-1185">Reference proteome</keyword>
<dbReference type="PANTHER" id="PTHR31001">
    <property type="entry name" value="UNCHARACTERIZED TRANSCRIPTIONAL REGULATORY PROTEIN"/>
    <property type="match status" value="1"/>
</dbReference>
<keyword evidence="3" id="KW-0539">Nucleus</keyword>
<dbReference type="SMART" id="SM00906">
    <property type="entry name" value="Fungal_trans"/>
    <property type="match status" value="1"/>
</dbReference>
<evidence type="ECO:0000256" key="3">
    <source>
        <dbReference type="ARBA" id="ARBA00023242"/>
    </source>
</evidence>
<reference evidence="5" key="1">
    <citation type="journal article" date="2023" name="Mol. Phylogenet. Evol.">
        <title>Genome-scale phylogeny and comparative genomics of the fungal order Sordariales.</title>
        <authorList>
            <person name="Hensen N."/>
            <person name="Bonometti L."/>
            <person name="Westerberg I."/>
            <person name="Brannstrom I.O."/>
            <person name="Guillou S."/>
            <person name="Cros-Aarteil S."/>
            <person name="Calhoun S."/>
            <person name="Haridas S."/>
            <person name="Kuo A."/>
            <person name="Mondo S."/>
            <person name="Pangilinan J."/>
            <person name="Riley R."/>
            <person name="LaButti K."/>
            <person name="Andreopoulos B."/>
            <person name="Lipzen A."/>
            <person name="Chen C."/>
            <person name="Yan M."/>
            <person name="Daum C."/>
            <person name="Ng V."/>
            <person name="Clum A."/>
            <person name="Steindorff A."/>
            <person name="Ohm R.A."/>
            <person name="Martin F."/>
            <person name="Silar P."/>
            <person name="Natvig D.O."/>
            <person name="Lalanne C."/>
            <person name="Gautier V."/>
            <person name="Ament-Velasquez S.L."/>
            <person name="Kruys A."/>
            <person name="Hutchinson M.I."/>
            <person name="Powell A.J."/>
            <person name="Barry K."/>
            <person name="Miller A.N."/>
            <person name="Grigoriev I.V."/>
            <person name="Debuchy R."/>
            <person name="Gladieux P."/>
            <person name="Hiltunen Thoren M."/>
            <person name="Johannesson H."/>
        </authorList>
    </citation>
    <scope>NUCLEOTIDE SEQUENCE</scope>
    <source>
        <strain evidence="5">CBS 532.94</strain>
    </source>
</reference>
<dbReference type="Gene3D" id="4.10.240.10">
    <property type="entry name" value="Zn(2)-C6 fungal-type DNA-binding domain"/>
    <property type="match status" value="1"/>
</dbReference>
<evidence type="ECO:0000313" key="5">
    <source>
        <dbReference type="EMBL" id="KAK4233006.1"/>
    </source>
</evidence>
<comment type="subcellular location">
    <subcellularLocation>
        <location evidence="1">Nucleus</location>
    </subcellularLocation>
</comment>
<dbReference type="SMART" id="SM00066">
    <property type="entry name" value="GAL4"/>
    <property type="match status" value="1"/>
</dbReference>
<dbReference type="PROSITE" id="PS50048">
    <property type="entry name" value="ZN2_CY6_FUNGAL_2"/>
    <property type="match status" value="1"/>
</dbReference>
<dbReference type="GO" id="GO:0005634">
    <property type="term" value="C:nucleus"/>
    <property type="evidence" value="ECO:0007669"/>
    <property type="project" value="UniProtKB-SubCell"/>
</dbReference>
<comment type="caution">
    <text evidence="5">The sequence shown here is derived from an EMBL/GenBank/DDBJ whole genome shotgun (WGS) entry which is preliminary data.</text>
</comment>
<gene>
    <name evidence="5" type="ORF">C8A03DRAFT_48304</name>
</gene>
<feature type="domain" description="Zn(2)-C6 fungal-type" evidence="4">
    <location>
        <begin position="20"/>
        <end position="51"/>
    </location>
</feature>
<protein>
    <submittedName>
        <fullName evidence="5">Fungal-specific transcription factor domain-containing protein</fullName>
    </submittedName>
</protein>
<accession>A0AAN7C0W1</accession>
<dbReference type="InterPro" id="IPR050613">
    <property type="entry name" value="Sec_Metabolite_Reg"/>
</dbReference>
<proteinExistence type="predicted"/>
<dbReference type="Pfam" id="PF00172">
    <property type="entry name" value="Zn_clus"/>
    <property type="match status" value="1"/>
</dbReference>
<dbReference type="CDD" id="cd12148">
    <property type="entry name" value="fungal_TF_MHR"/>
    <property type="match status" value="1"/>
</dbReference>